<name>A0A9W7M453_HIBTR</name>
<sequence length="116" mass="13401">MALLAWNVRGLDNRNIVQALNGVIFKYNSCIVFLSETKQRKSYLEKLPRKNKFSKGFYVNPIRKAEGLALWLTEVDITILNERKNLIDVSISSVGSETWLCSFIYAPPYNEEKQKL</sequence>
<dbReference type="Gene3D" id="3.60.10.10">
    <property type="entry name" value="Endonuclease/exonuclease/phosphatase"/>
    <property type="match status" value="1"/>
</dbReference>
<evidence type="ECO:0000313" key="2">
    <source>
        <dbReference type="Proteomes" id="UP001165190"/>
    </source>
</evidence>
<evidence type="ECO:0000313" key="1">
    <source>
        <dbReference type="EMBL" id="GMI87168.1"/>
    </source>
</evidence>
<dbReference type="AlphaFoldDB" id="A0A9W7M453"/>
<dbReference type="SUPFAM" id="SSF56219">
    <property type="entry name" value="DNase I-like"/>
    <property type="match status" value="1"/>
</dbReference>
<gene>
    <name evidence="1" type="ORF">HRI_002386100</name>
</gene>
<dbReference type="EMBL" id="BSYR01000022">
    <property type="protein sequence ID" value="GMI87168.1"/>
    <property type="molecule type" value="Genomic_DNA"/>
</dbReference>
<dbReference type="OrthoDB" id="1432313at2759"/>
<organism evidence="1 2">
    <name type="scientific">Hibiscus trionum</name>
    <name type="common">Flower of an hour</name>
    <dbReference type="NCBI Taxonomy" id="183268"/>
    <lineage>
        <taxon>Eukaryota</taxon>
        <taxon>Viridiplantae</taxon>
        <taxon>Streptophyta</taxon>
        <taxon>Embryophyta</taxon>
        <taxon>Tracheophyta</taxon>
        <taxon>Spermatophyta</taxon>
        <taxon>Magnoliopsida</taxon>
        <taxon>eudicotyledons</taxon>
        <taxon>Gunneridae</taxon>
        <taxon>Pentapetalae</taxon>
        <taxon>rosids</taxon>
        <taxon>malvids</taxon>
        <taxon>Malvales</taxon>
        <taxon>Malvaceae</taxon>
        <taxon>Malvoideae</taxon>
        <taxon>Hibiscus</taxon>
    </lineage>
</organism>
<protein>
    <recommendedName>
        <fullName evidence="3">Endonuclease/exonuclease/phosphatase domain-containing protein</fullName>
    </recommendedName>
</protein>
<evidence type="ECO:0008006" key="3">
    <source>
        <dbReference type="Google" id="ProtNLM"/>
    </source>
</evidence>
<accession>A0A9W7M453</accession>
<dbReference type="Proteomes" id="UP001165190">
    <property type="component" value="Unassembled WGS sequence"/>
</dbReference>
<keyword evidence="2" id="KW-1185">Reference proteome</keyword>
<reference evidence="1" key="1">
    <citation type="submission" date="2023-05" db="EMBL/GenBank/DDBJ databases">
        <title>Genome and transcriptome analyses reveal genes involved in the formation of fine ridges on petal epidermal cells in Hibiscus trionum.</title>
        <authorList>
            <person name="Koshimizu S."/>
            <person name="Masuda S."/>
            <person name="Ishii T."/>
            <person name="Shirasu K."/>
            <person name="Hoshino A."/>
            <person name="Arita M."/>
        </authorList>
    </citation>
    <scope>NUCLEOTIDE SEQUENCE</scope>
    <source>
        <strain evidence="1">Hamamatsu line</strain>
    </source>
</reference>
<comment type="caution">
    <text evidence="1">The sequence shown here is derived from an EMBL/GenBank/DDBJ whole genome shotgun (WGS) entry which is preliminary data.</text>
</comment>
<proteinExistence type="predicted"/>
<dbReference type="InterPro" id="IPR036691">
    <property type="entry name" value="Endo/exonu/phosph_ase_sf"/>
</dbReference>